<sequence length="194" mass="21061">MGDVVLSIERIAAPLFGVLLAYTEKDKGSCVWIARRAQTKRTFPGMLDSTVGGSLTTGETPFECLVREANEEASFDTALTKSMATAVGAISYLCLTDERSKGEKGLLCPEIQFTYEMKIPADLVPVPGDGEAEGFALMSIDQLKEALANGEFAPANGEVVLDFFIRHGILTFENEPNYTTIVSRLHRSLSFVGQ</sequence>
<comment type="caution">
    <text evidence="2">The sequence shown here is derived from an EMBL/GenBank/DDBJ whole genome shotgun (WGS) entry which is preliminary data.</text>
</comment>
<evidence type="ECO:0000313" key="2">
    <source>
        <dbReference type="EMBL" id="KAK7740362.1"/>
    </source>
</evidence>
<keyword evidence="3" id="KW-1185">Reference proteome</keyword>
<dbReference type="EMBL" id="JAKNSF020000003">
    <property type="protein sequence ID" value="KAK7740362.1"/>
    <property type="molecule type" value="Genomic_DNA"/>
</dbReference>
<gene>
    <name evidence="2" type="ORF">SLS63_001565</name>
</gene>
<dbReference type="PANTHER" id="PTHR13622:SF8">
    <property type="entry name" value="THIAMIN PYROPHOSPHOKINASE 1"/>
    <property type="match status" value="1"/>
</dbReference>
<dbReference type="SUPFAM" id="SSF55811">
    <property type="entry name" value="Nudix"/>
    <property type="match status" value="1"/>
</dbReference>
<organism evidence="2 3">
    <name type="scientific">Diaporthe eres</name>
    <name type="common">Phomopsis oblonga</name>
    <dbReference type="NCBI Taxonomy" id="83184"/>
    <lineage>
        <taxon>Eukaryota</taxon>
        <taxon>Fungi</taxon>
        <taxon>Dikarya</taxon>
        <taxon>Ascomycota</taxon>
        <taxon>Pezizomycotina</taxon>
        <taxon>Sordariomycetes</taxon>
        <taxon>Sordariomycetidae</taxon>
        <taxon>Diaporthales</taxon>
        <taxon>Diaporthaceae</taxon>
        <taxon>Diaporthe</taxon>
        <taxon>Diaporthe eres species complex</taxon>
    </lineage>
</organism>
<name>A0ABR1PMP2_DIAER</name>
<dbReference type="Gene3D" id="3.90.79.10">
    <property type="entry name" value="Nucleoside Triphosphate Pyrophosphohydrolase"/>
    <property type="match status" value="1"/>
</dbReference>
<feature type="domain" description="Nudix hydrolase" evidence="1">
    <location>
        <begin position="11"/>
        <end position="160"/>
    </location>
</feature>
<dbReference type="InterPro" id="IPR000086">
    <property type="entry name" value="NUDIX_hydrolase_dom"/>
</dbReference>
<proteinExistence type="predicted"/>
<dbReference type="InterPro" id="IPR015797">
    <property type="entry name" value="NUDIX_hydrolase-like_dom_sf"/>
</dbReference>
<dbReference type="Pfam" id="PF00293">
    <property type="entry name" value="NUDIX"/>
    <property type="match status" value="1"/>
</dbReference>
<evidence type="ECO:0000259" key="1">
    <source>
        <dbReference type="PROSITE" id="PS51462"/>
    </source>
</evidence>
<dbReference type="CDD" id="cd03676">
    <property type="entry name" value="NUDIX_Tnr3_like"/>
    <property type="match status" value="1"/>
</dbReference>
<accession>A0ABR1PMP2</accession>
<dbReference type="Proteomes" id="UP001430848">
    <property type="component" value="Unassembled WGS sequence"/>
</dbReference>
<protein>
    <recommendedName>
        <fullName evidence="1">Nudix hydrolase domain-containing protein</fullName>
    </recommendedName>
</protein>
<dbReference type="PROSITE" id="PS51462">
    <property type="entry name" value="NUDIX"/>
    <property type="match status" value="1"/>
</dbReference>
<dbReference type="PANTHER" id="PTHR13622">
    <property type="entry name" value="THIAMIN PYROPHOSPHOKINASE"/>
    <property type="match status" value="1"/>
</dbReference>
<evidence type="ECO:0000313" key="3">
    <source>
        <dbReference type="Proteomes" id="UP001430848"/>
    </source>
</evidence>
<reference evidence="2 3" key="1">
    <citation type="submission" date="2024-02" db="EMBL/GenBank/DDBJ databases">
        <title>De novo assembly and annotation of 12 fungi associated with fruit tree decline syndrome in Ontario, Canada.</title>
        <authorList>
            <person name="Sulman M."/>
            <person name="Ellouze W."/>
            <person name="Ilyukhin E."/>
        </authorList>
    </citation>
    <scope>NUCLEOTIDE SEQUENCE [LARGE SCALE GENOMIC DNA]</scope>
    <source>
        <strain evidence="2 3">M169</strain>
    </source>
</reference>